<keyword evidence="2" id="KW-1185">Reference proteome</keyword>
<dbReference type="STRING" id="71717.A0A4Y7SUU8"/>
<organism evidence="1 2">
    <name type="scientific">Coprinellus micaceus</name>
    <name type="common">Glistening ink-cap mushroom</name>
    <name type="synonym">Coprinus micaceus</name>
    <dbReference type="NCBI Taxonomy" id="71717"/>
    <lineage>
        <taxon>Eukaryota</taxon>
        <taxon>Fungi</taxon>
        <taxon>Dikarya</taxon>
        <taxon>Basidiomycota</taxon>
        <taxon>Agaricomycotina</taxon>
        <taxon>Agaricomycetes</taxon>
        <taxon>Agaricomycetidae</taxon>
        <taxon>Agaricales</taxon>
        <taxon>Agaricineae</taxon>
        <taxon>Psathyrellaceae</taxon>
        <taxon>Coprinellus</taxon>
    </lineage>
</organism>
<sequence length="222" mass="25035">MSVQPPDVPARIVDTVVKIPKREPMLPVLEEAESSTTVDLPNVLSWKITFQQQVKELEALIRRCGMQHGHQPGFGVGRGGEGRDRKRHTLSLNYQARRDTQIINSCFPPQHMESFVSLQASRMLASSPTEAMTVQGHLGTHGSLLLKRSYYPDLDDTEEPEWKSRAEGERKAKHKHVEQIGIICTHWHGHGVVVANRGAQDRITHLGRAGLMSTARRWKEED</sequence>
<evidence type="ECO:0000313" key="2">
    <source>
        <dbReference type="Proteomes" id="UP000298030"/>
    </source>
</evidence>
<gene>
    <name evidence="1" type="ORF">FA13DRAFT_1713934</name>
</gene>
<protein>
    <submittedName>
        <fullName evidence="1">Uncharacterized protein</fullName>
    </submittedName>
</protein>
<reference evidence="1 2" key="1">
    <citation type="journal article" date="2019" name="Nat. Ecol. Evol.">
        <title>Megaphylogeny resolves global patterns of mushroom evolution.</title>
        <authorList>
            <person name="Varga T."/>
            <person name="Krizsan K."/>
            <person name="Foldi C."/>
            <person name="Dima B."/>
            <person name="Sanchez-Garcia M."/>
            <person name="Sanchez-Ramirez S."/>
            <person name="Szollosi G.J."/>
            <person name="Szarkandi J.G."/>
            <person name="Papp V."/>
            <person name="Albert L."/>
            <person name="Andreopoulos W."/>
            <person name="Angelini C."/>
            <person name="Antonin V."/>
            <person name="Barry K.W."/>
            <person name="Bougher N.L."/>
            <person name="Buchanan P."/>
            <person name="Buyck B."/>
            <person name="Bense V."/>
            <person name="Catcheside P."/>
            <person name="Chovatia M."/>
            <person name="Cooper J."/>
            <person name="Damon W."/>
            <person name="Desjardin D."/>
            <person name="Finy P."/>
            <person name="Geml J."/>
            <person name="Haridas S."/>
            <person name="Hughes K."/>
            <person name="Justo A."/>
            <person name="Karasinski D."/>
            <person name="Kautmanova I."/>
            <person name="Kiss B."/>
            <person name="Kocsube S."/>
            <person name="Kotiranta H."/>
            <person name="LaButti K.M."/>
            <person name="Lechner B.E."/>
            <person name="Liimatainen K."/>
            <person name="Lipzen A."/>
            <person name="Lukacs Z."/>
            <person name="Mihaltcheva S."/>
            <person name="Morgado L.N."/>
            <person name="Niskanen T."/>
            <person name="Noordeloos M.E."/>
            <person name="Ohm R.A."/>
            <person name="Ortiz-Santana B."/>
            <person name="Ovrebo C."/>
            <person name="Racz N."/>
            <person name="Riley R."/>
            <person name="Savchenko A."/>
            <person name="Shiryaev A."/>
            <person name="Soop K."/>
            <person name="Spirin V."/>
            <person name="Szebenyi C."/>
            <person name="Tomsovsky M."/>
            <person name="Tulloss R.E."/>
            <person name="Uehling J."/>
            <person name="Grigoriev I.V."/>
            <person name="Vagvolgyi C."/>
            <person name="Papp T."/>
            <person name="Martin F.M."/>
            <person name="Miettinen O."/>
            <person name="Hibbett D.S."/>
            <person name="Nagy L.G."/>
        </authorList>
    </citation>
    <scope>NUCLEOTIDE SEQUENCE [LARGE SCALE GENOMIC DNA]</scope>
    <source>
        <strain evidence="1 2">FP101781</strain>
    </source>
</reference>
<accession>A0A4Y7SUU8</accession>
<dbReference type="AlphaFoldDB" id="A0A4Y7SUU8"/>
<name>A0A4Y7SUU8_COPMI</name>
<dbReference type="Proteomes" id="UP000298030">
    <property type="component" value="Unassembled WGS sequence"/>
</dbReference>
<proteinExistence type="predicted"/>
<comment type="caution">
    <text evidence="1">The sequence shown here is derived from an EMBL/GenBank/DDBJ whole genome shotgun (WGS) entry which is preliminary data.</text>
</comment>
<dbReference type="EMBL" id="QPFP01000056">
    <property type="protein sequence ID" value="TEB25501.1"/>
    <property type="molecule type" value="Genomic_DNA"/>
</dbReference>
<evidence type="ECO:0000313" key="1">
    <source>
        <dbReference type="EMBL" id="TEB25501.1"/>
    </source>
</evidence>